<dbReference type="PANTHER" id="PTHR30388:SF6">
    <property type="entry name" value="XANTHINE DEHYDROGENASE SUBUNIT A-RELATED"/>
    <property type="match status" value="1"/>
</dbReference>
<proteinExistence type="predicted"/>
<dbReference type="EMBL" id="JAPCID010000057">
    <property type="protein sequence ID" value="MDA0141460.1"/>
    <property type="molecule type" value="Genomic_DNA"/>
</dbReference>
<dbReference type="RefSeq" id="WP_202951973.1">
    <property type="nucleotide sequence ID" value="NZ_JAPCID010000057.1"/>
</dbReference>
<feature type="domain" description="XdhC- CoxI" evidence="2">
    <location>
        <begin position="15"/>
        <end position="83"/>
    </location>
</feature>
<dbReference type="Gene3D" id="3.40.50.720">
    <property type="entry name" value="NAD(P)-binding Rossmann-like Domain"/>
    <property type="match status" value="1"/>
</dbReference>
<dbReference type="InterPro" id="IPR027051">
    <property type="entry name" value="XdhC_Rossmann_dom"/>
</dbReference>
<gene>
    <name evidence="4" type="ORF">OJ962_28460</name>
</gene>
<feature type="region of interest" description="Disordered" evidence="1">
    <location>
        <begin position="363"/>
        <end position="384"/>
    </location>
</feature>
<dbReference type="InterPro" id="IPR003777">
    <property type="entry name" value="XdhC_CoxI"/>
</dbReference>
<evidence type="ECO:0000256" key="1">
    <source>
        <dbReference type="SAM" id="MobiDB-lite"/>
    </source>
</evidence>
<evidence type="ECO:0000259" key="3">
    <source>
        <dbReference type="Pfam" id="PF13478"/>
    </source>
</evidence>
<evidence type="ECO:0000313" key="4">
    <source>
        <dbReference type="EMBL" id="MDA0141460.1"/>
    </source>
</evidence>
<sequence>MTRPVQHTANAVAGWLREGRRVAAGLLVEVEGSSPLDVGASMYIDDQGGIEGSITGGCVEGAVAAAAMEMLESNAAPQLVTYGISDELAGTVGLMCGGIVHIFIHELRPEHHEAVLADLQSTIDHTPAGLVTLLDGEHAGAKLFVDGERVIGSLGQGELLDKNAAREAQGLLTEGRSSLRDFGADGASLGSGLRVYNSIQAEPPRMVVFGAIDFSSALAPLAKGLGYRVTIADPRSAFLKSRRFSAAAETEVGWPDAVLDGVELGPRDAVLIFTHDPKLDVPAVQAALKTGAGYIGALGSRNTTADRNRRLRDVGVTDEEIDRIFAPCGLDIGASTVEETAVAVLAEIIAHRAGRHGMPLREAEGPIRHADTQNEREAWPTPSR</sequence>
<feature type="domain" description="XdhC- CoxI" evidence="2">
    <location>
        <begin position="126"/>
        <end position="183"/>
    </location>
</feature>
<evidence type="ECO:0000313" key="5">
    <source>
        <dbReference type="Proteomes" id="UP001147700"/>
    </source>
</evidence>
<organism evidence="4 5">
    <name type="scientific">Solirubrobacter deserti</name>
    <dbReference type="NCBI Taxonomy" id="2282478"/>
    <lineage>
        <taxon>Bacteria</taxon>
        <taxon>Bacillati</taxon>
        <taxon>Actinomycetota</taxon>
        <taxon>Thermoleophilia</taxon>
        <taxon>Solirubrobacterales</taxon>
        <taxon>Solirubrobacteraceae</taxon>
        <taxon>Solirubrobacter</taxon>
    </lineage>
</organism>
<dbReference type="PANTHER" id="PTHR30388">
    <property type="entry name" value="ALDEHYDE OXIDOREDUCTASE MOLYBDENUM COFACTOR ASSEMBLY PROTEIN"/>
    <property type="match status" value="1"/>
</dbReference>
<dbReference type="InterPro" id="IPR052698">
    <property type="entry name" value="MoCofactor_Util/Proc"/>
</dbReference>
<name>A0ABT4RT90_9ACTN</name>
<dbReference type="Pfam" id="PF02625">
    <property type="entry name" value="XdhC_CoxI"/>
    <property type="match status" value="2"/>
</dbReference>
<keyword evidence="5" id="KW-1185">Reference proteome</keyword>
<feature type="compositionally biased region" description="Basic and acidic residues" evidence="1">
    <location>
        <begin position="363"/>
        <end position="378"/>
    </location>
</feature>
<evidence type="ECO:0000259" key="2">
    <source>
        <dbReference type="Pfam" id="PF02625"/>
    </source>
</evidence>
<dbReference type="Pfam" id="PF13478">
    <property type="entry name" value="XdhC_C"/>
    <property type="match status" value="1"/>
</dbReference>
<reference evidence="4" key="1">
    <citation type="submission" date="2022-10" db="EMBL/GenBank/DDBJ databases">
        <title>The WGS of Solirubrobacter sp. CPCC 204708.</title>
        <authorList>
            <person name="Jiang Z."/>
        </authorList>
    </citation>
    <scope>NUCLEOTIDE SEQUENCE</scope>
    <source>
        <strain evidence="4">CPCC 204708</strain>
    </source>
</reference>
<accession>A0ABT4RT90</accession>
<dbReference type="Proteomes" id="UP001147700">
    <property type="component" value="Unassembled WGS sequence"/>
</dbReference>
<protein>
    <submittedName>
        <fullName evidence="4">XdhC family protein</fullName>
    </submittedName>
</protein>
<feature type="domain" description="XdhC Rossmann" evidence="3">
    <location>
        <begin position="206"/>
        <end position="348"/>
    </location>
</feature>
<comment type="caution">
    <text evidence="4">The sequence shown here is derived from an EMBL/GenBank/DDBJ whole genome shotgun (WGS) entry which is preliminary data.</text>
</comment>